<dbReference type="OrthoDB" id="6611240at2759"/>
<feature type="domain" description="HAT C-terminal dimerisation" evidence="1">
    <location>
        <begin position="234"/>
        <end position="280"/>
    </location>
</feature>
<name>A0A6J2XUX8_SITOR</name>
<evidence type="ECO:0000259" key="1">
    <source>
        <dbReference type="Pfam" id="PF05699"/>
    </source>
</evidence>
<protein>
    <submittedName>
        <fullName evidence="3">Uncharacterized protein LOC115881152</fullName>
    </submittedName>
</protein>
<accession>A0A6J2XUX8</accession>
<dbReference type="GO" id="GO:0046983">
    <property type="term" value="F:protein dimerization activity"/>
    <property type="evidence" value="ECO:0007669"/>
    <property type="project" value="InterPro"/>
</dbReference>
<organism evidence="2 3">
    <name type="scientific">Sitophilus oryzae</name>
    <name type="common">Rice weevil</name>
    <name type="synonym">Curculio oryzae</name>
    <dbReference type="NCBI Taxonomy" id="7048"/>
    <lineage>
        <taxon>Eukaryota</taxon>
        <taxon>Metazoa</taxon>
        <taxon>Ecdysozoa</taxon>
        <taxon>Arthropoda</taxon>
        <taxon>Hexapoda</taxon>
        <taxon>Insecta</taxon>
        <taxon>Pterygota</taxon>
        <taxon>Neoptera</taxon>
        <taxon>Endopterygota</taxon>
        <taxon>Coleoptera</taxon>
        <taxon>Polyphaga</taxon>
        <taxon>Cucujiformia</taxon>
        <taxon>Curculionidae</taxon>
        <taxon>Dryophthorinae</taxon>
        <taxon>Sitophilus</taxon>
    </lineage>
</organism>
<proteinExistence type="predicted"/>
<dbReference type="InterPro" id="IPR008906">
    <property type="entry name" value="HATC_C_dom"/>
</dbReference>
<dbReference type="GeneID" id="115881152"/>
<evidence type="ECO:0000313" key="2">
    <source>
        <dbReference type="Proteomes" id="UP000504635"/>
    </source>
</evidence>
<dbReference type="KEGG" id="soy:115881152"/>
<gene>
    <name evidence="3" type="primary">LOC115881152</name>
</gene>
<evidence type="ECO:0000313" key="3">
    <source>
        <dbReference type="RefSeq" id="XP_030754389.1"/>
    </source>
</evidence>
<dbReference type="PANTHER" id="PTHR45749:SF35">
    <property type="entry name" value="AC-LIKE TRANSPOSASE-RELATED"/>
    <property type="match status" value="1"/>
</dbReference>
<keyword evidence="2" id="KW-1185">Reference proteome</keyword>
<reference evidence="3" key="1">
    <citation type="submission" date="2025-08" db="UniProtKB">
        <authorList>
            <consortium name="RefSeq"/>
        </authorList>
    </citation>
    <scope>IDENTIFICATION</scope>
    <source>
        <tissue evidence="3">Gonads</tissue>
    </source>
</reference>
<sequence length="281" mass="31996">MKRNRPQQNRANDNDKRFVSVSKVGNEVNVKICEHFLGFVPIEKATGLQLSEILINQLSEMQIPIEHMRGQGYDNGSNMRGLRADAKELATEIDVDAHFPETKTRPRTRKVKRQFDYEASDEPIVDPKEKIFFPILDAAANSLDQRFEQIKEHSKYFHFLYDIHLLHKSSSAEILSFCHDLGHVLKHEDALDVNATELADELSVLCTLVEPKQTPIEILKLAIQLNIAPNVVAFRILLTLSITVASGERSFSKLKLIKTYLRSTMSQERLSGLLSMNLDQN</sequence>
<dbReference type="RefSeq" id="XP_030754389.1">
    <property type="nucleotide sequence ID" value="XM_030898529.1"/>
</dbReference>
<dbReference type="Pfam" id="PF05699">
    <property type="entry name" value="Dimer_Tnp_hAT"/>
    <property type="match status" value="1"/>
</dbReference>
<dbReference type="InParanoid" id="A0A6J2XUX8"/>
<dbReference type="AlphaFoldDB" id="A0A6J2XUX8"/>
<dbReference type="Proteomes" id="UP000504635">
    <property type="component" value="Unplaced"/>
</dbReference>
<dbReference type="PANTHER" id="PTHR45749">
    <property type="match status" value="1"/>
</dbReference>